<dbReference type="InterPro" id="IPR000212">
    <property type="entry name" value="DNA_helicase_UvrD/REP"/>
</dbReference>
<feature type="domain" description="UvrD-like helicase ATP-binding" evidence="6">
    <location>
        <begin position="2"/>
        <end position="233"/>
    </location>
</feature>
<keyword evidence="4 5" id="KW-0067">ATP-binding</keyword>
<proteinExistence type="predicted"/>
<dbReference type="Gene3D" id="3.40.50.300">
    <property type="entry name" value="P-loop containing nucleotide triphosphate hydrolases"/>
    <property type="match status" value="1"/>
</dbReference>
<dbReference type="GO" id="GO:0016787">
    <property type="term" value="F:hydrolase activity"/>
    <property type="evidence" value="ECO:0007669"/>
    <property type="project" value="UniProtKB-UniRule"/>
</dbReference>
<dbReference type="OrthoDB" id="9765670at2"/>
<dbReference type="Pfam" id="PF00580">
    <property type="entry name" value="UvrD-helicase"/>
    <property type="match status" value="2"/>
</dbReference>
<dbReference type="RefSeq" id="WP_074759112.1">
    <property type="nucleotide sequence ID" value="NZ_FOGJ01000051.1"/>
</dbReference>
<keyword evidence="1 5" id="KW-0547">Nucleotide-binding</keyword>
<dbReference type="InterPro" id="IPR027417">
    <property type="entry name" value="P-loop_NTPase"/>
</dbReference>
<evidence type="ECO:0000313" key="8">
    <source>
        <dbReference type="Proteomes" id="UP000182584"/>
    </source>
</evidence>
<dbReference type="GO" id="GO:0003678">
    <property type="term" value="F:DNA helicase activity"/>
    <property type="evidence" value="ECO:0007669"/>
    <property type="project" value="InterPro"/>
</dbReference>
<dbReference type="GO" id="GO:0005524">
    <property type="term" value="F:ATP binding"/>
    <property type="evidence" value="ECO:0007669"/>
    <property type="project" value="UniProtKB-UniRule"/>
</dbReference>
<feature type="binding site" evidence="5">
    <location>
        <begin position="23"/>
        <end position="30"/>
    </location>
    <ligand>
        <name>ATP</name>
        <dbReference type="ChEBI" id="CHEBI:30616"/>
    </ligand>
</feature>
<evidence type="ECO:0000256" key="5">
    <source>
        <dbReference type="PROSITE-ProRule" id="PRU00560"/>
    </source>
</evidence>
<gene>
    <name evidence="7" type="ORF">SAMN04487884_1512</name>
</gene>
<accession>A0A1H9XA09</accession>
<dbReference type="PANTHER" id="PTHR11070">
    <property type="entry name" value="UVRD / RECB / PCRA DNA HELICASE FAMILY MEMBER"/>
    <property type="match status" value="1"/>
</dbReference>
<name>A0A1H9XA09_BUTFI</name>
<evidence type="ECO:0000256" key="2">
    <source>
        <dbReference type="ARBA" id="ARBA00022801"/>
    </source>
</evidence>
<dbReference type="AlphaFoldDB" id="A0A1H9XA09"/>
<evidence type="ECO:0000256" key="1">
    <source>
        <dbReference type="ARBA" id="ARBA00022741"/>
    </source>
</evidence>
<dbReference type="GO" id="GO:0003677">
    <property type="term" value="F:DNA binding"/>
    <property type="evidence" value="ECO:0007669"/>
    <property type="project" value="InterPro"/>
</dbReference>
<dbReference type="EMBL" id="FOGJ01000051">
    <property type="protein sequence ID" value="SES43048.1"/>
    <property type="molecule type" value="Genomic_DNA"/>
</dbReference>
<evidence type="ECO:0000313" key="7">
    <source>
        <dbReference type="EMBL" id="SES43048.1"/>
    </source>
</evidence>
<evidence type="ECO:0000256" key="3">
    <source>
        <dbReference type="ARBA" id="ARBA00022806"/>
    </source>
</evidence>
<dbReference type="PROSITE" id="PS51198">
    <property type="entry name" value="UVRD_HELICASE_ATP_BIND"/>
    <property type="match status" value="1"/>
</dbReference>
<protein>
    <submittedName>
        <fullName evidence="7">UvrD/REP helicase N-terminal domain-containing protein</fullName>
    </submittedName>
</protein>
<reference evidence="7 8" key="1">
    <citation type="submission" date="2016-10" db="EMBL/GenBank/DDBJ databases">
        <authorList>
            <person name="de Groot N.N."/>
        </authorList>
    </citation>
    <scope>NUCLEOTIDE SEQUENCE [LARGE SCALE GENOMIC DNA]</scope>
    <source>
        <strain evidence="7 8">AR40</strain>
    </source>
</reference>
<evidence type="ECO:0000256" key="4">
    <source>
        <dbReference type="ARBA" id="ARBA00022840"/>
    </source>
</evidence>
<evidence type="ECO:0000259" key="6">
    <source>
        <dbReference type="PROSITE" id="PS51198"/>
    </source>
</evidence>
<sequence>MKKPLSPVQENIVNTPGNIIVKASAGTGKTHTMVTKIEKDIDDNKSHKVVAAITFTIKAAGEIRDRLPAVSEDHFVGTNNSFAIEEIIKPFMKDVYGRDFDKEMGTDYEVKVENYEDGIREIAESGIIASLKDNKENFIFKLALDIAKHSFACREFLKSKYFKIYVDEYQDCDKDMHAFFMYLCDELDITTFVVGDAKQSIYMWRGAYPKAFESIWEKTNFEKKFMGENFRSCDAIQNYSNMLCEETRTFVRNIEDVSAIRLVCTNSSDWPADIIEELDLSKKTAVLRYSKDNARIAAELLSDDTNEFIYVPTPPIMSITTNSAWLYTAIASFFIIETYSVYDIIQVIPDEAVGYKSLKKNIQARLDKISESLEAEDEDDFMDKVKSLADYLASCIIQSVDETSISGY</sequence>
<organism evidence="7 8">
    <name type="scientific">Butyrivibrio fibrisolvens</name>
    <dbReference type="NCBI Taxonomy" id="831"/>
    <lineage>
        <taxon>Bacteria</taxon>
        <taxon>Bacillati</taxon>
        <taxon>Bacillota</taxon>
        <taxon>Clostridia</taxon>
        <taxon>Lachnospirales</taxon>
        <taxon>Lachnospiraceae</taxon>
        <taxon>Butyrivibrio</taxon>
    </lineage>
</organism>
<keyword evidence="3 5" id="KW-0347">Helicase</keyword>
<dbReference type="SUPFAM" id="SSF52540">
    <property type="entry name" value="P-loop containing nucleoside triphosphate hydrolases"/>
    <property type="match status" value="1"/>
</dbReference>
<dbReference type="InterPro" id="IPR014016">
    <property type="entry name" value="UvrD-like_ATP-bd"/>
</dbReference>
<keyword evidence="2 5" id="KW-0378">Hydrolase</keyword>
<dbReference type="Proteomes" id="UP000182584">
    <property type="component" value="Unassembled WGS sequence"/>
</dbReference>